<proteinExistence type="predicted"/>
<sequence>MSASTSLHLTLVNNDPTATILVTPDGEALYSILTPSSSSSSSSSPSPSPSATTANVFPTSSHRDGQVKSARPDDHQKGKQKQEALQFNPRRTPSTTTIKRLERYHASIGHIETSIGVVEYHREKEGEGTRVKFCDEGNEPLDLEVGPKPSSRKMLGHGEENVMDGDEEGEDDWGVDSSWEFTGPDNKHYRWQMVIQSPMLILAEPTTLTPLARYRRAKIGIVSRPRRAFLEILPPGVGIIDFIVVTFVAFMKQRVGIEDGRKGEEEEEVVVAELGGVRIPGVEAFKSGS</sequence>
<dbReference type="InterPro" id="IPR046528">
    <property type="entry name" value="DUF6593"/>
</dbReference>
<feature type="compositionally biased region" description="Basic and acidic residues" evidence="1">
    <location>
        <begin position="61"/>
        <end position="82"/>
    </location>
</feature>
<evidence type="ECO:0000256" key="1">
    <source>
        <dbReference type="SAM" id="MobiDB-lite"/>
    </source>
</evidence>
<dbReference type="HOGENOM" id="CLU_084280_5_0_1"/>
<organism evidence="5">
    <name type="scientific">Laccaria bicolor (strain S238N-H82 / ATCC MYA-4686)</name>
    <name type="common">Bicoloured deceiver</name>
    <name type="synonym">Laccaria laccata var. bicolor</name>
    <dbReference type="NCBI Taxonomy" id="486041"/>
    <lineage>
        <taxon>Eukaryota</taxon>
        <taxon>Fungi</taxon>
        <taxon>Dikarya</taxon>
        <taxon>Basidiomycota</taxon>
        <taxon>Agaricomycotina</taxon>
        <taxon>Agaricomycetes</taxon>
        <taxon>Agaricomycetidae</taxon>
        <taxon>Agaricales</taxon>
        <taxon>Agaricineae</taxon>
        <taxon>Hydnangiaceae</taxon>
        <taxon>Laccaria</taxon>
    </lineage>
</organism>
<feature type="compositionally biased region" description="Low complexity" evidence="1">
    <location>
        <begin position="35"/>
        <end position="45"/>
    </location>
</feature>
<feature type="compositionally biased region" description="Polar residues" evidence="1">
    <location>
        <begin position="51"/>
        <end position="60"/>
    </location>
</feature>
<feature type="region of interest" description="Disordered" evidence="1">
    <location>
        <begin position="137"/>
        <end position="172"/>
    </location>
</feature>
<evidence type="ECO:0000259" key="3">
    <source>
        <dbReference type="Pfam" id="PF20236"/>
    </source>
</evidence>
<feature type="domain" description="DUF6593" evidence="3">
    <location>
        <begin position="14"/>
        <end position="254"/>
    </location>
</feature>
<feature type="compositionally biased region" description="Polar residues" evidence="1">
    <location>
        <begin position="83"/>
        <end position="97"/>
    </location>
</feature>
<protein>
    <submittedName>
        <fullName evidence="4">Predicted protein</fullName>
    </submittedName>
</protein>
<keyword evidence="2" id="KW-0472">Membrane</keyword>
<keyword evidence="2" id="KW-0812">Transmembrane</keyword>
<feature type="compositionally biased region" description="Acidic residues" evidence="1">
    <location>
        <begin position="161"/>
        <end position="172"/>
    </location>
</feature>
<evidence type="ECO:0000313" key="5">
    <source>
        <dbReference type="Proteomes" id="UP000001194"/>
    </source>
</evidence>
<gene>
    <name evidence="4" type="ORF">LACBIDRAFT_293273</name>
</gene>
<dbReference type="GeneID" id="6073914"/>
<feature type="transmembrane region" description="Helical" evidence="2">
    <location>
        <begin position="232"/>
        <end position="251"/>
    </location>
</feature>
<dbReference type="Proteomes" id="UP000001194">
    <property type="component" value="Unassembled WGS sequence"/>
</dbReference>
<dbReference type="Pfam" id="PF20236">
    <property type="entry name" value="DUF6593"/>
    <property type="match status" value="1"/>
</dbReference>
<dbReference type="EMBL" id="DS547096">
    <property type="protein sequence ID" value="EDR11117.1"/>
    <property type="molecule type" value="Genomic_DNA"/>
</dbReference>
<feature type="region of interest" description="Disordered" evidence="1">
    <location>
        <begin position="32"/>
        <end position="97"/>
    </location>
</feature>
<evidence type="ECO:0000313" key="4">
    <source>
        <dbReference type="EMBL" id="EDR11117.1"/>
    </source>
</evidence>
<keyword evidence="5" id="KW-1185">Reference proteome</keyword>
<dbReference type="RefSeq" id="XP_001878418.1">
    <property type="nucleotide sequence ID" value="XM_001878383.1"/>
</dbReference>
<accession>B0D2L3</accession>
<reference evidence="4 5" key="1">
    <citation type="journal article" date="2008" name="Nature">
        <title>The genome of Laccaria bicolor provides insights into mycorrhizal symbiosis.</title>
        <authorList>
            <person name="Martin F."/>
            <person name="Aerts A."/>
            <person name="Ahren D."/>
            <person name="Brun A."/>
            <person name="Danchin E.G.J."/>
            <person name="Duchaussoy F."/>
            <person name="Gibon J."/>
            <person name="Kohler A."/>
            <person name="Lindquist E."/>
            <person name="Pereda V."/>
            <person name="Salamov A."/>
            <person name="Shapiro H.J."/>
            <person name="Wuyts J."/>
            <person name="Blaudez D."/>
            <person name="Buee M."/>
            <person name="Brokstein P."/>
            <person name="Canbaeck B."/>
            <person name="Cohen D."/>
            <person name="Courty P.E."/>
            <person name="Coutinho P.M."/>
            <person name="Delaruelle C."/>
            <person name="Detter J.C."/>
            <person name="Deveau A."/>
            <person name="DiFazio S."/>
            <person name="Duplessis S."/>
            <person name="Fraissinet-Tachet L."/>
            <person name="Lucic E."/>
            <person name="Frey-Klett P."/>
            <person name="Fourrey C."/>
            <person name="Feussner I."/>
            <person name="Gay G."/>
            <person name="Grimwood J."/>
            <person name="Hoegger P.J."/>
            <person name="Jain P."/>
            <person name="Kilaru S."/>
            <person name="Labbe J."/>
            <person name="Lin Y.C."/>
            <person name="Legue V."/>
            <person name="Le Tacon F."/>
            <person name="Marmeisse R."/>
            <person name="Melayah D."/>
            <person name="Montanini B."/>
            <person name="Muratet M."/>
            <person name="Nehls U."/>
            <person name="Niculita-Hirzel H."/>
            <person name="Oudot-Le Secq M.P."/>
            <person name="Peter M."/>
            <person name="Quesneville H."/>
            <person name="Rajashekar B."/>
            <person name="Reich M."/>
            <person name="Rouhier N."/>
            <person name="Schmutz J."/>
            <person name="Yin T."/>
            <person name="Chalot M."/>
            <person name="Henrissat B."/>
            <person name="Kuees U."/>
            <person name="Lucas S."/>
            <person name="Van de Peer Y."/>
            <person name="Podila G.K."/>
            <person name="Polle A."/>
            <person name="Pukkila P.J."/>
            <person name="Richardson P.M."/>
            <person name="Rouze P."/>
            <person name="Sanders I.R."/>
            <person name="Stajich J.E."/>
            <person name="Tunlid A."/>
            <person name="Tuskan G."/>
            <person name="Grigoriev I.V."/>
        </authorList>
    </citation>
    <scope>NUCLEOTIDE SEQUENCE [LARGE SCALE GENOMIC DNA]</scope>
    <source>
        <strain evidence="5">S238N-H82 / ATCC MYA-4686</strain>
    </source>
</reference>
<keyword evidence="2" id="KW-1133">Transmembrane helix</keyword>
<dbReference type="AlphaFoldDB" id="B0D2L3"/>
<evidence type="ECO:0000256" key="2">
    <source>
        <dbReference type="SAM" id="Phobius"/>
    </source>
</evidence>
<name>B0D2L3_LACBS</name>
<dbReference type="InParanoid" id="B0D2L3"/>
<dbReference type="KEGG" id="lbc:LACBIDRAFT_293273"/>
<dbReference type="OrthoDB" id="2605483at2759"/>